<evidence type="ECO:0000313" key="6">
    <source>
        <dbReference type="Proteomes" id="UP000008136"/>
    </source>
</evidence>
<protein>
    <submittedName>
        <fullName evidence="5">Regulatory protein ArsR</fullName>
    </submittedName>
</protein>
<organism evidence="5 6">
    <name type="scientific">Archaeoglobus veneficus (strain DSM 11195 / SNP6)</name>
    <dbReference type="NCBI Taxonomy" id="693661"/>
    <lineage>
        <taxon>Archaea</taxon>
        <taxon>Methanobacteriati</taxon>
        <taxon>Methanobacteriota</taxon>
        <taxon>Archaeoglobi</taxon>
        <taxon>Archaeoglobales</taxon>
        <taxon>Archaeoglobaceae</taxon>
        <taxon>Archaeoglobus</taxon>
    </lineage>
</organism>
<dbReference type="InterPro" id="IPR036390">
    <property type="entry name" value="WH_DNA-bd_sf"/>
</dbReference>
<dbReference type="Proteomes" id="UP000008136">
    <property type="component" value="Chromosome"/>
</dbReference>
<reference evidence="5 6" key="1">
    <citation type="submission" date="2011-03" db="EMBL/GenBank/DDBJ databases">
        <title>The complete genome of Archaeoglobus veneficus SNP6.</title>
        <authorList>
            <consortium name="US DOE Joint Genome Institute (JGI-PGF)"/>
            <person name="Lucas S."/>
            <person name="Copeland A."/>
            <person name="Lapidus A."/>
            <person name="Bruce D."/>
            <person name="Goodwin L."/>
            <person name="Pitluck S."/>
            <person name="Kyrpides N."/>
            <person name="Mavromatis K."/>
            <person name="Pagani I."/>
            <person name="Ivanova N."/>
            <person name="Mikhailova N."/>
            <person name="Lu M."/>
            <person name="Detter J.C."/>
            <person name="Tapia R."/>
            <person name="Han C."/>
            <person name="Land M."/>
            <person name="Hauser L."/>
            <person name="Markowitz V."/>
            <person name="Cheng J.-F."/>
            <person name="Hugenholtz P."/>
            <person name="Woyke T."/>
            <person name="Wu D."/>
            <person name="Spring S."/>
            <person name="Brambilla E."/>
            <person name="Klenk H.-P."/>
            <person name="Eisen J.A."/>
        </authorList>
    </citation>
    <scope>NUCLEOTIDE SEQUENCE [LARGE SCALE GENOMIC DNA]</scope>
    <source>
        <strain>SNP6</strain>
    </source>
</reference>
<dbReference type="PANTHER" id="PTHR33154:SF33">
    <property type="entry name" value="TRANSCRIPTIONAL REPRESSOR SDPR"/>
    <property type="match status" value="1"/>
</dbReference>
<keyword evidence="2" id="KW-0238">DNA-binding</keyword>
<dbReference type="GO" id="GO:0003677">
    <property type="term" value="F:DNA binding"/>
    <property type="evidence" value="ECO:0007669"/>
    <property type="project" value="UniProtKB-KW"/>
</dbReference>
<evidence type="ECO:0000256" key="2">
    <source>
        <dbReference type="ARBA" id="ARBA00023125"/>
    </source>
</evidence>
<feature type="domain" description="HTH arsR-type" evidence="4">
    <location>
        <begin position="1"/>
        <end position="85"/>
    </location>
</feature>
<dbReference type="Gene3D" id="1.10.10.10">
    <property type="entry name" value="Winged helix-like DNA-binding domain superfamily/Winged helix DNA-binding domain"/>
    <property type="match status" value="1"/>
</dbReference>
<keyword evidence="3" id="KW-0804">Transcription</keyword>
<name>F2KRD6_ARCVS</name>
<dbReference type="Pfam" id="PF01022">
    <property type="entry name" value="HTH_5"/>
    <property type="match status" value="1"/>
</dbReference>
<dbReference type="STRING" id="693661.Arcve_1877"/>
<keyword evidence="6" id="KW-1185">Reference proteome</keyword>
<proteinExistence type="predicted"/>
<dbReference type="InterPro" id="IPR051081">
    <property type="entry name" value="HTH_MetalResp_TranReg"/>
</dbReference>
<dbReference type="InterPro" id="IPR036388">
    <property type="entry name" value="WH-like_DNA-bd_sf"/>
</dbReference>
<dbReference type="CDD" id="cd00090">
    <property type="entry name" value="HTH_ARSR"/>
    <property type="match status" value="1"/>
</dbReference>
<dbReference type="RefSeq" id="WP_013684526.1">
    <property type="nucleotide sequence ID" value="NC_015320.1"/>
</dbReference>
<evidence type="ECO:0000259" key="4">
    <source>
        <dbReference type="PROSITE" id="PS50987"/>
    </source>
</evidence>
<dbReference type="PROSITE" id="PS50987">
    <property type="entry name" value="HTH_ARSR_2"/>
    <property type="match status" value="1"/>
</dbReference>
<keyword evidence="1" id="KW-0805">Transcription regulation</keyword>
<dbReference type="KEGG" id="ave:Arcve_1877"/>
<dbReference type="HOGENOM" id="CLU_1275256_0_0_2"/>
<dbReference type="PANTHER" id="PTHR33154">
    <property type="entry name" value="TRANSCRIPTIONAL REGULATOR, ARSR FAMILY"/>
    <property type="match status" value="1"/>
</dbReference>
<dbReference type="InterPro" id="IPR001845">
    <property type="entry name" value="HTH_ArsR_DNA-bd_dom"/>
</dbReference>
<accession>F2KRD6</accession>
<dbReference type="EMBL" id="CP002588">
    <property type="protein sequence ID" value="AEA47870.1"/>
    <property type="molecule type" value="Genomic_DNA"/>
</dbReference>
<dbReference type="PRINTS" id="PR00778">
    <property type="entry name" value="HTHARSR"/>
</dbReference>
<dbReference type="InterPro" id="IPR011991">
    <property type="entry name" value="ArsR-like_HTH"/>
</dbReference>
<evidence type="ECO:0000256" key="3">
    <source>
        <dbReference type="ARBA" id="ARBA00023163"/>
    </source>
</evidence>
<sequence length="216" mass="24697">MYQRSVFEENRRRILKALLEQPMDFTSLRDRTALSEPTLSRHLQHLLQAGFVEVKREGKRKIYSIAEKGLEELFPHLLGVSSALRAMKGRDFAKSVGEELMYVIHIRDALESFAACISRFTPTINPDGSGRLLFGSIVEEMRADFEELKRLRDTIAAIEERGGDAEGLREELGKKLEKLNSIYLALGPPFSYMWRKMIEGEDFQAVLVTPKSEKSF</sequence>
<dbReference type="eggNOG" id="arCOG02611">
    <property type="taxonomic scope" value="Archaea"/>
</dbReference>
<dbReference type="SUPFAM" id="SSF46785">
    <property type="entry name" value="Winged helix' DNA-binding domain"/>
    <property type="match status" value="1"/>
</dbReference>
<dbReference type="NCBIfam" id="NF033788">
    <property type="entry name" value="HTH_metalloreg"/>
    <property type="match status" value="1"/>
</dbReference>
<dbReference type="AlphaFoldDB" id="F2KRD6"/>
<dbReference type="SMART" id="SM00418">
    <property type="entry name" value="HTH_ARSR"/>
    <property type="match status" value="1"/>
</dbReference>
<evidence type="ECO:0000256" key="1">
    <source>
        <dbReference type="ARBA" id="ARBA00023015"/>
    </source>
</evidence>
<dbReference type="GO" id="GO:0003700">
    <property type="term" value="F:DNA-binding transcription factor activity"/>
    <property type="evidence" value="ECO:0007669"/>
    <property type="project" value="InterPro"/>
</dbReference>
<evidence type="ECO:0000313" key="5">
    <source>
        <dbReference type="EMBL" id="AEA47870.1"/>
    </source>
</evidence>
<dbReference type="GeneID" id="25395671"/>
<gene>
    <name evidence="5" type="ordered locus">Arcve_1877</name>
</gene>